<dbReference type="Pfam" id="PF00753">
    <property type="entry name" value="Lactamase_B"/>
    <property type="match status" value="1"/>
</dbReference>
<keyword evidence="4" id="KW-0378">Hydrolase</keyword>
<keyword evidence="8" id="KW-1185">Reference proteome</keyword>
<proteinExistence type="inferred from homology"/>
<feature type="domain" description="Metallo-beta-lactamase" evidence="6">
    <location>
        <begin position="101"/>
        <end position="236"/>
    </location>
</feature>
<comment type="cofactor">
    <cofactor evidence="1">
        <name>Zn(2+)</name>
        <dbReference type="ChEBI" id="CHEBI:29105"/>
    </cofactor>
</comment>
<dbReference type="GO" id="GO:0046872">
    <property type="term" value="F:metal ion binding"/>
    <property type="evidence" value="ECO:0007669"/>
    <property type="project" value="UniProtKB-KW"/>
</dbReference>
<dbReference type="PANTHER" id="PTHR42978">
    <property type="entry name" value="QUORUM-QUENCHING LACTONASE YTNP-RELATED-RELATED"/>
    <property type="match status" value="1"/>
</dbReference>
<evidence type="ECO:0000256" key="3">
    <source>
        <dbReference type="ARBA" id="ARBA00022723"/>
    </source>
</evidence>
<sequence length="296" mass="32770">MIPFELMSLPSPVVDQAYCNISALEAENIGLPLKVYIDTPANQVLLAPSLSFLIQHVKRPEKLVFDLVIRRDWLNLPPQAIAIDYENNFDLRVQQDIVDSLAKGGLEPTDINTVCLSHCHFDHVGDHKLFPTGTFMVGAAAAELFEPGYPTNPTSSFSSDLLPHDRTLYLKSDGWKPIGPFPHGLDFYGDGSLYIVDSLGHHPGHLNILARTSSDGVWLLLAGDSAHHWSILTGESEIATAHGCAHVDKEAAERHIARIQDLMKQPRVRILLAHDDPWYKENKEGSSFFPGKIASL</sequence>
<reference evidence="7" key="2">
    <citation type="submission" date="2021-10" db="EMBL/GenBank/DDBJ databases">
        <title>Phylogenomics reveals ancestral predisposition of the termite-cultivated fungus Termitomyces towards a domesticated lifestyle.</title>
        <authorList>
            <person name="Auxier B."/>
            <person name="Grum-Grzhimaylo A."/>
            <person name="Cardenas M.E."/>
            <person name="Lodge J.D."/>
            <person name="Laessoe T."/>
            <person name="Pedersen O."/>
            <person name="Smith M.E."/>
            <person name="Kuyper T.W."/>
            <person name="Franco-Molano E.A."/>
            <person name="Baroni T.J."/>
            <person name="Aanen D.K."/>
        </authorList>
    </citation>
    <scope>NUCLEOTIDE SEQUENCE</scope>
    <source>
        <strain evidence="7">D49</strain>
    </source>
</reference>
<protein>
    <recommendedName>
        <fullName evidence="6">Metallo-beta-lactamase domain-containing protein</fullName>
    </recommendedName>
</protein>
<dbReference type="Proteomes" id="UP000717328">
    <property type="component" value="Unassembled WGS sequence"/>
</dbReference>
<dbReference type="InterPro" id="IPR001279">
    <property type="entry name" value="Metallo-B-lactamas"/>
</dbReference>
<evidence type="ECO:0000256" key="1">
    <source>
        <dbReference type="ARBA" id="ARBA00001947"/>
    </source>
</evidence>
<evidence type="ECO:0000313" key="7">
    <source>
        <dbReference type="EMBL" id="KAG5637087.1"/>
    </source>
</evidence>
<dbReference type="EMBL" id="JABCKI010005862">
    <property type="protein sequence ID" value="KAG5637087.1"/>
    <property type="molecule type" value="Genomic_DNA"/>
</dbReference>
<dbReference type="InterPro" id="IPR036866">
    <property type="entry name" value="RibonucZ/Hydroxyglut_hydro"/>
</dbReference>
<reference evidence="7" key="1">
    <citation type="submission" date="2021-02" db="EMBL/GenBank/DDBJ databases">
        <authorList>
            <person name="Nieuwenhuis M."/>
            <person name="Van De Peppel L.J.J."/>
        </authorList>
    </citation>
    <scope>NUCLEOTIDE SEQUENCE</scope>
    <source>
        <strain evidence="7">D49</strain>
    </source>
</reference>
<dbReference type="SUPFAM" id="SSF56281">
    <property type="entry name" value="Metallo-hydrolase/oxidoreductase"/>
    <property type="match status" value="1"/>
</dbReference>
<comment type="caution">
    <text evidence="7">The sequence shown here is derived from an EMBL/GenBank/DDBJ whole genome shotgun (WGS) entry which is preliminary data.</text>
</comment>
<dbReference type="Gene3D" id="3.60.15.10">
    <property type="entry name" value="Ribonuclease Z/Hydroxyacylglutathione hydrolase-like"/>
    <property type="match status" value="1"/>
</dbReference>
<keyword evidence="5" id="KW-0862">Zinc</keyword>
<name>A0A9P7FXV9_9AGAR</name>
<dbReference type="PANTHER" id="PTHR42978:SF2">
    <property type="entry name" value="102 KBASES UNSTABLE REGION: FROM 1 TO 119443"/>
    <property type="match status" value="1"/>
</dbReference>
<dbReference type="CDD" id="cd07730">
    <property type="entry name" value="metallo-hydrolase-like_MBL-fold"/>
    <property type="match status" value="1"/>
</dbReference>
<evidence type="ECO:0000256" key="2">
    <source>
        <dbReference type="ARBA" id="ARBA00007749"/>
    </source>
</evidence>
<organism evidence="7 8">
    <name type="scientific">Sphagnurus paluster</name>
    <dbReference type="NCBI Taxonomy" id="117069"/>
    <lineage>
        <taxon>Eukaryota</taxon>
        <taxon>Fungi</taxon>
        <taxon>Dikarya</taxon>
        <taxon>Basidiomycota</taxon>
        <taxon>Agaricomycotina</taxon>
        <taxon>Agaricomycetes</taxon>
        <taxon>Agaricomycetidae</taxon>
        <taxon>Agaricales</taxon>
        <taxon>Tricholomatineae</taxon>
        <taxon>Lyophyllaceae</taxon>
        <taxon>Sphagnurus</taxon>
    </lineage>
</organism>
<evidence type="ECO:0000256" key="5">
    <source>
        <dbReference type="ARBA" id="ARBA00022833"/>
    </source>
</evidence>
<comment type="similarity">
    <text evidence="2">Belongs to the metallo-beta-lactamase superfamily.</text>
</comment>
<dbReference type="InterPro" id="IPR051013">
    <property type="entry name" value="MBL_superfamily_lactonases"/>
</dbReference>
<dbReference type="AlphaFoldDB" id="A0A9P7FXV9"/>
<evidence type="ECO:0000256" key="4">
    <source>
        <dbReference type="ARBA" id="ARBA00022801"/>
    </source>
</evidence>
<dbReference type="GO" id="GO:0016787">
    <property type="term" value="F:hydrolase activity"/>
    <property type="evidence" value="ECO:0007669"/>
    <property type="project" value="UniProtKB-KW"/>
</dbReference>
<dbReference type="OrthoDB" id="10250730at2759"/>
<accession>A0A9P7FXV9</accession>
<evidence type="ECO:0000313" key="8">
    <source>
        <dbReference type="Proteomes" id="UP000717328"/>
    </source>
</evidence>
<gene>
    <name evidence="7" type="ORF">H0H81_005820</name>
</gene>
<evidence type="ECO:0000259" key="6">
    <source>
        <dbReference type="Pfam" id="PF00753"/>
    </source>
</evidence>
<keyword evidence="3" id="KW-0479">Metal-binding</keyword>